<evidence type="ECO:0000313" key="8">
    <source>
        <dbReference type="Proteomes" id="UP000218165"/>
    </source>
</evidence>
<evidence type="ECO:0000256" key="6">
    <source>
        <dbReference type="SAM" id="Phobius"/>
    </source>
</evidence>
<dbReference type="RefSeq" id="WP_096804114.1">
    <property type="nucleotide sequence ID" value="NZ_CP023563.1"/>
</dbReference>
<dbReference type="PANTHER" id="PTHR34857:SF2">
    <property type="entry name" value="SLL0384 PROTEIN"/>
    <property type="match status" value="1"/>
</dbReference>
<keyword evidence="4 6" id="KW-1133">Transmembrane helix</keyword>
<accession>A0A291GSM2</accession>
<evidence type="ECO:0000256" key="5">
    <source>
        <dbReference type="ARBA" id="ARBA00023136"/>
    </source>
</evidence>
<dbReference type="GO" id="GO:0005886">
    <property type="term" value="C:plasma membrane"/>
    <property type="evidence" value="ECO:0007669"/>
    <property type="project" value="UniProtKB-ARBA"/>
</dbReference>
<sequence length="273" mass="29246">MISNTVAPPTLDASYLDRFRKPASLGNPVRDLNPLVLLACAVLLAVVTAMLPELVGSAAVCLAAVVLAFLGGVGRRFVSVFARLVLAVGGFLFVVRVIFAKDADTYWSWGPFGISPTSITEAAGFTVFVLAMCAILTLFFAFVPIRHLMLALEDVGVHRKASYIVLASFQAITDLGANVRTVLDAQKSRGVETEGSIVRRAGAFLPVLAPVFLSAMSQTEERALALDARAFNVSSRHSQFVFLRRPGITDWAVLGGMLVLTVGSIIGKVLLWH</sequence>
<proteinExistence type="predicted"/>
<feature type="transmembrane region" description="Helical" evidence="6">
    <location>
        <begin position="119"/>
        <end position="143"/>
    </location>
</feature>
<evidence type="ECO:0000256" key="3">
    <source>
        <dbReference type="ARBA" id="ARBA00022692"/>
    </source>
</evidence>
<protein>
    <recommendedName>
        <fullName evidence="9">Energy-coupling factor transporter transmembrane protein EcfT</fullName>
    </recommendedName>
</protein>
<keyword evidence="2" id="KW-1003">Cell membrane</keyword>
<comment type="subcellular location">
    <subcellularLocation>
        <location evidence="1">Membrane</location>
        <topology evidence="1">Multi-pass membrane protein</topology>
    </subcellularLocation>
</comment>
<dbReference type="PANTHER" id="PTHR34857">
    <property type="entry name" value="SLL0384 PROTEIN"/>
    <property type="match status" value="1"/>
</dbReference>
<name>A0A291GSM2_9MICO</name>
<keyword evidence="8" id="KW-1185">Reference proteome</keyword>
<feature type="transmembrane region" description="Helical" evidence="6">
    <location>
        <begin position="32"/>
        <end position="51"/>
    </location>
</feature>
<dbReference type="OrthoDB" id="6400at2"/>
<keyword evidence="3 6" id="KW-0812">Transmembrane</keyword>
<feature type="transmembrane region" description="Helical" evidence="6">
    <location>
        <begin position="251"/>
        <end position="271"/>
    </location>
</feature>
<dbReference type="KEGG" id="brz:CFK38_16890"/>
<evidence type="ECO:0000256" key="2">
    <source>
        <dbReference type="ARBA" id="ARBA00022475"/>
    </source>
</evidence>
<dbReference type="InterPro" id="IPR003339">
    <property type="entry name" value="ABC/ECF_trnsptr_transmembrane"/>
</dbReference>
<organism evidence="7 8">
    <name type="scientific">Brachybacterium vulturis</name>
    <dbReference type="NCBI Taxonomy" id="2017484"/>
    <lineage>
        <taxon>Bacteria</taxon>
        <taxon>Bacillati</taxon>
        <taxon>Actinomycetota</taxon>
        <taxon>Actinomycetes</taxon>
        <taxon>Micrococcales</taxon>
        <taxon>Dermabacteraceae</taxon>
        <taxon>Brachybacterium</taxon>
    </lineage>
</organism>
<dbReference type="Pfam" id="PF02361">
    <property type="entry name" value="CbiQ"/>
    <property type="match status" value="1"/>
</dbReference>
<dbReference type="CDD" id="cd16914">
    <property type="entry name" value="EcfT"/>
    <property type="match status" value="1"/>
</dbReference>
<evidence type="ECO:0000313" key="7">
    <source>
        <dbReference type="EMBL" id="ATG53006.1"/>
    </source>
</evidence>
<dbReference type="Proteomes" id="UP000218165">
    <property type="component" value="Chromosome"/>
</dbReference>
<feature type="transmembrane region" description="Helical" evidence="6">
    <location>
        <begin position="57"/>
        <end position="73"/>
    </location>
</feature>
<gene>
    <name evidence="7" type="ORF">CFK38_16890</name>
</gene>
<evidence type="ECO:0000256" key="1">
    <source>
        <dbReference type="ARBA" id="ARBA00004141"/>
    </source>
</evidence>
<evidence type="ECO:0008006" key="9">
    <source>
        <dbReference type="Google" id="ProtNLM"/>
    </source>
</evidence>
<evidence type="ECO:0000256" key="4">
    <source>
        <dbReference type="ARBA" id="ARBA00022989"/>
    </source>
</evidence>
<keyword evidence="5 6" id="KW-0472">Membrane</keyword>
<feature type="transmembrane region" description="Helical" evidence="6">
    <location>
        <begin position="80"/>
        <end position="99"/>
    </location>
</feature>
<dbReference type="AlphaFoldDB" id="A0A291GSM2"/>
<reference evidence="8" key="1">
    <citation type="submission" date="2017-09" db="EMBL/GenBank/DDBJ databases">
        <title>Brachybacterium sp. VM2412.</title>
        <authorList>
            <person name="Tak E.J."/>
            <person name="Bae J.-W."/>
        </authorList>
    </citation>
    <scope>NUCLEOTIDE SEQUENCE [LARGE SCALE GENOMIC DNA]</scope>
    <source>
        <strain evidence="8">VM2412</strain>
    </source>
</reference>
<dbReference type="EMBL" id="CP023563">
    <property type="protein sequence ID" value="ATG53006.1"/>
    <property type="molecule type" value="Genomic_DNA"/>
</dbReference>
<dbReference type="InterPro" id="IPR051611">
    <property type="entry name" value="ECF_transporter_component"/>
</dbReference>